<evidence type="ECO:0000313" key="3">
    <source>
        <dbReference type="Proteomes" id="UP000673394"/>
    </source>
</evidence>
<evidence type="ECO:0000313" key="2">
    <source>
        <dbReference type="EMBL" id="MBP3966991.1"/>
    </source>
</evidence>
<gene>
    <name evidence="2" type="ORF">I8J30_30360</name>
</gene>
<comment type="caution">
    <text evidence="2">The sequence shown here is derived from an EMBL/GenBank/DDBJ whole genome shotgun (WGS) entry which is preliminary data.</text>
</comment>
<dbReference type="PANTHER" id="PTHR43685">
    <property type="entry name" value="GLYCOSYLTRANSFERASE"/>
    <property type="match status" value="1"/>
</dbReference>
<dbReference type="GO" id="GO:0016757">
    <property type="term" value="F:glycosyltransferase activity"/>
    <property type="evidence" value="ECO:0007669"/>
    <property type="project" value="UniProtKB-KW"/>
</dbReference>
<dbReference type="EMBL" id="JAGKSP010000028">
    <property type="protein sequence ID" value="MBP3966991.1"/>
    <property type="molecule type" value="Genomic_DNA"/>
</dbReference>
<dbReference type="Pfam" id="PF00535">
    <property type="entry name" value="Glycos_transf_2"/>
    <property type="match status" value="1"/>
</dbReference>
<keyword evidence="2" id="KW-0808">Transferase</keyword>
<proteinExistence type="predicted"/>
<organism evidence="2 3">
    <name type="scientific">Paenibacillus lignilyticus</name>
    <dbReference type="NCBI Taxonomy" id="1172615"/>
    <lineage>
        <taxon>Bacteria</taxon>
        <taxon>Bacillati</taxon>
        <taxon>Bacillota</taxon>
        <taxon>Bacilli</taxon>
        <taxon>Bacillales</taxon>
        <taxon>Paenibacillaceae</taxon>
        <taxon>Paenibacillus</taxon>
    </lineage>
</organism>
<keyword evidence="3" id="KW-1185">Reference proteome</keyword>
<dbReference type="InterPro" id="IPR001173">
    <property type="entry name" value="Glyco_trans_2-like"/>
</dbReference>
<dbReference type="Gene3D" id="3.90.550.10">
    <property type="entry name" value="Spore Coat Polysaccharide Biosynthesis Protein SpsA, Chain A"/>
    <property type="match status" value="1"/>
</dbReference>
<dbReference type="SUPFAM" id="SSF53448">
    <property type="entry name" value="Nucleotide-diphospho-sugar transferases"/>
    <property type="match status" value="1"/>
</dbReference>
<dbReference type="RefSeq" id="WP_210664158.1">
    <property type="nucleotide sequence ID" value="NZ_JAGKSP010000028.1"/>
</dbReference>
<dbReference type="Proteomes" id="UP000673394">
    <property type="component" value="Unassembled WGS sequence"/>
</dbReference>
<accession>A0ABS5CMB0</accession>
<dbReference type="InterPro" id="IPR029044">
    <property type="entry name" value="Nucleotide-diphossugar_trans"/>
</dbReference>
<dbReference type="InterPro" id="IPR050834">
    <property type="entry name" value="Glycosyltransf_2"/>
</dbReference>
<protein>
    <submittedName>
        <fullName evidence="2">Glycosyltransferase</fullName>
        <ecNumber evidence="2">2.4.-.-</ecNumber>
    </submittedName>
</protein>
<dbReference type="PANTHER" id="PTHR43685:SF2">
    <property type="entry name" value="GLYCOSYLTRANSFERASE 2-LIKE DOMAIN-CONTAINING PROTEIN"/>
    <property type="match status" value="1"/>
</dbReference>
<evidence type="ECO:0000259" key="1">
    <source>
        <dbReference type="Pfam" id="PF00535"/>
    </source>
</evidence>
<keyword evidence="2" id="KW-0328">Glycosyltransferase</keyword>
<dbReference type="EC" id="2.4.-.-" evidence="2"/>
<reference evidence="2 3" key="1">
    <citation type="submission" date="2021-04" db="EMBL/GenBank/DDBJ databases">
        <title>Paenibacillus sp. DLE-14 whole genome sequence.</title>
        <authorList>
            <person name="Ham Y.J."/>
        </authorList>
    </citation>
    <scope>NUCLEOTIDE SEQUENCE [LARGE SCALE GENOMIC DNA]</scope>
    <source>
        <strain evidence="2 3">DLE-14</strain>
    </source>
</reference>
<sequence>MIDLGVVMPLYKQKPAFLAAALESVLKQTFQQFKLIIVIDGAPEMEPLVRMLIQGDNRVQIVSHVYNQGVAKALNTGFQYFYDMPNIAYLTWVSSDNIYYPRFLETLRSALVKGPQELGLVYSSFQSVDNDGNKIYDEQLLAVQRQYQSQPIEKLLDSSLIGVSFMYKSIYAKQIDGYELVPVEDYDYWLRITEHCKIKYIPVELLDYRVNSTFSVSASLQSTAQHRIWRYAYHLARHRARMRRGIAPYTTILFPVKESSPEAIARIENLYEQTFSNYTCYILDLSPDMRVTADLSHISHPTTDFKWFPNANVATALLHAIQMVQTPYSYILGPRLFKDLMELTVLHNEMEKAAPELMSNYYTEDGSAVGYRHSSIHIGKAGMYDELFRRQSLVDYVKANFAQMSDLG</sequence>
<name>A0ABS5CMB0_9BACL</name>
<feature type="domain" description="Glycosyltransferase 2-like" evidence="1">
    <location>
        <begin position="6"/>
        <end position="134"/>
    </location>
</feature>